<sequence>MARVPGAVLLAVLCAAAPARSYLHLPLGVPGEGLPSNAGGTDSEGVGAGSCGAEQFACADGSRCVPAAWRCDGRAHCPDASDELHCTWNVTCGAGQFRCERSGLCVAAGWRCDGDADCGPHDDSDENPFMCEKEFRCPGNEARCETPLGGRFLCVPVAAFCDTRRDCVDASDEWDICDNFTKAQCAPLGCAHGCRPTHQGLACFCPEGYEPRDGQCVDSDECAREDTCAQRCSNSDGSYTCWCVAGYALQPDGSSCDAINDPPGEELSLVVGTQAGVERIWASLAHGRNITVAARDALNVRAIDFLYDNRSICYVHTNVSRSSIACVSADNMTNYSLLLPTPNLFPDVDSVNHLAIEWVSGNWYVYDEAREALYVCDASAHYCRLLMDGLAKLHGLALDPLHGLMFWSEWGAAAPGVWRADLSGGAGVGTVGSGGERRALAARRLVYPGAPALDLTARRVYWPDAYLECVERADYDGKHRVTVLRSYSSQRLQRIAVLAGALFLPGWEQRGVRVAPAGALAPRWPAAMLPVSARPLAVLAFHRQAQPKVAHPCAKNKGGCAHICIVAYRDGVGVAQCLCRHGFRLAGERDCVRAELDSYLVVGRGSPAMVQALALDTAHAGWEPLVPATRADRPTTADVDLEDQRLYYCDVHRYEILRQRLDGTEPEIFLNEDVDNCEGIAIDPIGRNVYWTDDALGRVSVARLGAARARRVLVQQDHYNPRSILLDPPNGVMYWSVWASAVSARGSIESAYMDASRRRTLLDTDLHWPNGLALDTNTDTLYWCDTYLNKIERLRMSADGNHVRELVAKDEPSAPLKKPYGLALYEGALMWSEHGTGNIKRLDSDGRVSLLAALAPPLYDIRLVSETARIGSNACSKENGGCAELCLAAGTNRTCACADARPGSAVPSSVPAPIGAPSPVDVCPPPAASETPATPRCPSGQFHCGRGRCIDMMLVCDGDADCPDASDEDSSPTGPCANSTCDENQYMQCDTNRCIPKSWICDGLKDCTDGTDEAAGACGRAACGPAQFACERSRRCLPRAWRCDGAPDCGTHDDSDERGCEVPECGSTMFRCENGACVPWEYYCDGRADCADASDERGCRDPPAEPPTPPPRPRRPDRLHHRHNDTNKNGLCEDHEFQCDNRECIRMEFRCDSRVDCLDGSDEAECSRTRTAAPPTTTSTTPSVHAPGGECPAPALTCDAGVRCVPLLQLCDGVADCADGADEADRCGEPMCELAACSHGCQAAPGGPVCTCPPPLHLQRDGITCAPRHSCEDWGVCSQTCQPQKNRHKCTCYEDYRLADDGFTCKSTEEVTPLLVFSNRHEVRGVELPSLRSRALVTSLKNTIALDWRRDPATNNTHLYWTDVVDDNIYRGTLVGNALSGIEVVVHQGLSTAEGLAVDWIAGNLYWVESSLHQIEVARVDGKYRRTLIAEDMDSPRAIAVDPRKGYLFWSDWEAAAPRIERASLAGRRRTAVVRVDALSDGAWPNGIALDHLAERLYWIDARSDSIHTTTYDGGDYREVLRGHEALSHPFAITVFESHVYWTDWRSNSVVRANKWNGSSVAVVQRTLTQPFDIKVIHPSRQPRGANPCGAHNGGCSHLCLIDAPAARLCACPHLMRLNADQRTCEAHEKVLLVGREGEIRGVDVEEPLVPIVPTISGPDVTAPTNIQFLAADYNVYWTDTEVQEIKVARLTGGAVRAAAWRLGGAPRGLALDWAARTLYYCAADALTASGPDGQFAAELLRDPDLAHLSALVVDPIRGQLYWALGSTAAGGARVEAARGDASARRTLLLARDQPLLAAVTAMVMDVEHNRLYWINSGTATIQYYDVDMGKLSTMSLSPGARPVALEVWAGRALWADADGTLRSCAAPACRHPRVLRNNTGSTL</sequence>
<dbReference type="PANTHER" id="PTHR22722:SF5">
    <property type="entry name" value="LOW-DENSITY LIPOPROTEIN RECEPTOR-RELATED PROTEIN 1B"/>
    <property type="match status" value="1"/>
</dbReference>
<dbReference type="Pfam" id="PF00058">
    <property type="entry name" value="Ldl_recept_b"/>
    <property type="match status" value="4"/>
</dbReference>
<feature type="domain" description="SRCR" evidence="19">
    <location>
        <begin position="62"/>
        <end position="162"/>
    </location>
</feature>
<evidence type="ECO:0000313" key="21">
    <source>
        <dbReference type="Proteomes" id="UP000691718"/>
    </source>
</evidence>
<comment type="subcellular location">
    <subcellularLocation>
        <location evidence="1">Cell membrane</location>
        <topology evidence="1">Single-pass type I membrane protein</topology>
    </subcellularLocation>
</comment>
<evidence type="ECO:0000256" key="6">
    <source>
        <dbReference type="ARBA" id="ARBA00022729"/>
    </source>
</evidence>
<keyword evidence="9" id="KW-1133">Transmembrane helix</keyword>
<dbReference type="Proteomes" id="UP000691718">
    <property type="component" value="Unassembled WGS sequence"/>
</dbReference>
<dbReference type="CDD" id="cd00112">
    <property type="entry name" value="LDLa"/>
    <property type="match status" value="8"/>
</dbReference>
<dbReference type="PROSITE" id="PS01209">
    <property type="entry name" value="LDLRA_1"/>
    <property type="match status" value="4"/>
</dbReference>
<evidence type="ECO:0000256" key="12">
    <source>
        <dbReference type="ARBA" id="ARBA00023170"/>
    </source>
</evidence>
<dbReference type="PROSITE" id="PS00010">
    <property type="entry name" value="ASX_HYDROXYL"/>
    <property type="match status" value="1"/>
</dbReference>
<gene>
    <name evidence="20" type="ORF">PAPOLLO_LOCUS15896</name>
</gene>
<dbReference type="SMART" id="SM00192">
    <property type="entry name" value="LDLa"/>
    <property type="match status" value="9"/>
</dbReference>
<dbReference type="PROSITE" id="PS51120">
    <property type="entry name" value="LDLRB"/>
    <property type="match status" value="8"/>
</dbReference>
<dbReference type="FunFam" id="4.10.400.10:FF:000034">
    <property type="entry name" value="Low-density lipoprotein receptor-related protein 2"/>
    <property type="match status" value="1"/>
</dbReference>
<feature type="disulfide bond" evidence="14">
    <location>
        <begin position="989"/>
        <end position="1007"/>
    </location>
</feature>
<feature type="disulfide bond" evidence="14">
    <location>
        <begin position="1139"/>
        <end position="1157"/>
    </location>
</feature>
<dbReference type="SMART" id="SM00179">
    <property type="entry name" value="EGF_CA"/>
    <property type="match status" value="3"/>
</dbReference>
<dbReference type="InterPro" id="IPR001190">
    <property type="entry name" value="SRCR"/>
</dbReference>
<accession>A0A8S3XAV8</accession>
<feature type="repeat" description="LDL-receptor class B" evidence="16">
    <location>
        <begin position="731"/>
        <end position="778"/>
    </location>
</feature>
<evidence type="ECO:0000256" key="7">
    <source>
        <dbReference type="ARBA" id="ARBA00022737"/>
    </source>
</evidence>
<dbReference type="GO" id="GO:0005886">
    <property type="term" value="C:plasma membrane"/>
    <property type="evidence" value="ECO:0007669"/>
    <property type="project" value="UniProtKB-SubCell"/>
</dbReference>
<evidence type="ECO:0000256" key="15">
    <source>
        <dbReference type="PROSITE-ProRule" id="PRU00196"/>
    </source>
</evidence>
<protein>
    <submittedName>
        <fullName evidence="20">(apollo) hypothetical protein</fullName>
    </submittedName>
</protein>
<keyword evidence="2" id="KW-1003">Cell membrane</keyword>
<comment type="caution">
    <text evidence="20">The sequence shown here is derived from an EMBL/GenBank/DDBJ whole genome shotgun (WGS) entry which is preliminary data.</text>
</comment>
<evidence type="ECO:0000256" key="14">
    <source>
        <dbReference type="PROSITE-ProRule" id="PRU00124"/>
    </source>
</evidence>
<dbReference type="PANTHER" id="PTHR22722">
    <property type="entry name" value="LOW-DENSITY LIPOPROTEIN RECEPTOR-RELATED PROTEIN 2-RELATED"/>
    <property type="match status" value="1"/>
</dbReference>
<dbReference type="EMBL" id="CAJQZP010001045">
    <property type="protein sequence ID" value="CAG5013242.1"/>
    <property type="molecule type" value="Genomic_DNA"/>
</dbReference>
<keyword evidence="6 18" id="KW-0732">Signal</keyword>
<evidence type="ECO:0000256" key="17">
    <source>
        <dbReference type="SAM" id="MobiDB-lite"/>
    </source>
</evidence>
<feature type="repeat" description="LDL-receptor class B" evidence="16">
    <location>
        <begin position="1495"/>
        <end position="1539"/>
    </location>
</feature>
<evidence type="ECO:0000256" key="13">
    <source>
        <dbReference type="ARBA" id="ARBA00023180"/>
    </source>
</evidence>
<dbReference type="InterPro" id="IPR000742">
    <property type="entry name" value="EGF"/>
</dbReference>
<keyword evidence="5" id="KW-0812">Transmembrane</keyword>
<keyword evidence="13" id="KW-0325">Glycoprotein</keyword>
<keyword evidence="3" id="KW-0245">EGF-like domain</keyword>
<feature type="repeat" description="LDL-receptor class B" evidence="16">
    <location>
        <begin position="687"/>
        <end position="730"/>
    </location>
</feature>
<feature type="disulfide bond" evidence="14">
    <location>
        <begin position="1072"/>
        <end position="1090"/>
    </location>
</feature>
<feature type="disulfide bond" evidence="14">
    <location>
        <begin position="1065"/>
        <end position="1077"/>
    </location>
</feature>
<dbReference type="InterPro" id="IPR013658">
    <property type="entry name" value="SGL"/>
</dbReference>
<evidence type="ECO:0000313" key="20">
    <source>
        <dbReference type="EMBL" id="CAG5013242.1"/>
    </source>
</evidence>
<feature type="disulfide bond" evidence="14">
    <location>
        <begin position="71"/>
        <end position="86"/>
    </location>
</feature>
<dbReference type="InterPro" id="IPR000033">
    <property type="entry name" value="LDLR_classB_rpt"/>
</dbReference>
<comment type="caution">
    <text evidence="15">Lacks conserved residue(s) required for the propagation of feature annotation.</text>
</comment>
<reference evidence="20" key="1">
    <citation type="submission" date="2021-04" db="EMBL/GenBank/DDBJ databases">
        <authorList>
            <person name="Tunstrom K."/>
        </authorList>
    </citation>
    <scope>NUCLEOTIDE SEQUENCE</scope>
</reference>
<evidence type="ECO:0000256" key="11">
    <source>
        <dbReference type="ARBA" id="ARBA00023157"/>
    </source>
</evidence>
<keyword evidence="21" id="KW-1185">Reference proteome</keyword>
<evidence type="ECO:0000256" key="10">
    <source>
        <dbReference type="ARBA" id="ARBA00023136"/>
    </source>
</evidence>
<evidence type="ECO:0000259" key="19">
    <source>
        <dbReference type="PROSITE" id="PS50287"/>
    </source>
</evidence>
<dbReference type="GO" id="GO:0005509">
    <property type="term" value="F:calcium ion binding"/>
    <property type="evidence" value="ECO:0007669"/>
    <property type="project" value="InterPro"/>
</dbReference>
<dbReference type="InterPro" id="IPR001881">
    <property type="entry name" value="EGF-like_Ca-bd_dom"/>
</dbReference>
<feature type="signal peptide" evidence="18">
    <location>
        <begin position="1"/>
        <end position="21"/>
    </location>
</feature>
<dbReference type="Pfam" id="PF08450">
    <property type="entry name" value="SGL"/>
    <property type="match status" value="1"/>
</dbReference>
<keyword evidence="12" id="KW-0675">Receptor</keyword>
<dbReference type="GO" id="GO:0043235">
    <property type="term" value="C:receptor complex"/>
    <property type="evidence" value="ECO:0007669"/>
    <property type="project" value="TreeGrafter"/>
</dbReference>
<organism evidence="20 21">
    <name type="scientific">Parnassius apollo</name>
    <name type="common">Apollo butterfly</name>
    <name type="synonym">Papilio apollo</name>
    <dbReference type="NCBI Taxonomy" id="110799"/>
    <lineage>
        <taxon>Eukaryota</taxon>
        <taxon>Metazoa</taxon>
        <taxon>Ecdysozoa</taxon>
        <taxon>Arthropoda</taxon>
        <taxon>Hexapoda</taxon>
        <taxon>Insecta</taxon>
        <taxon>Pterygota</taxon>
        <taxon>Neoptera</taxon>
        <taxon>Endopterygota</taxon>
        <taxon>Lepidoptera</taxon>
        <taxon>Glossata</taxon>
        <taxon>Ditrysia</taxon>
        <taxon>Papilionoidea</taxon>
        <taxon>Papilionidae</taxon>
        <taxon>Parnassiinae</taxon>
        <taxon>Parnassini</taxon>
        <taxon>Parnassius</taxon>
        <taxon>Parnassius</taxon>
    </lineage>
</organism>
<keyword evidence="7" id="KW-0677">Repeat</keyword>
<evidence type="ECO:0000256" key="5">
    <source>
        <dbReference type="ARBA" id="ARBA00022692"/>
    </source>
</evidence>
<feature type="region of interest" description="Disordered" evidence="17">
    <location>
        <begin position="1097"/>
        <end position="1125"/>
    </location>
</feature>
<feature type="repeat" description="LDL-receptor class B" evidence="16">
    <location>
        <begin position="644"/>
        <end position="686"/>
    </location>
</feature>
<keyword evidence="4" id="KW-0254">Endocytosis</keyword>
<dbReference type="SMART" id="SM00181">
    <property type="entry name" value="EGF"/>
    <property type="match status" value="7"/>
</dbReference>
<dbReference type="Pfam" id="PF00057">
    <property type="entry name" value="Ldl_recept_a"/>
    <property type="match status" value="8"/>
</dbReference>
<evidence type="ECO:0000256" key="9">
    <source>
        <dbReference type="ARBA" id="ARBA00022989"/>
    </source>
</evidence>
<dbReference type="FunFam" id="2.10.25.10:FF:000009">
    <property type="entry name" value="Low-density lipoprotein receptor isoform 1"/>
    <property type="match status" value="1"/>
</dbReference>
<dbReference type="FunFam" id="2.120.10.30:FF:000241">
    <property type="entry name" value="Low-density lipoprotein receptor-related protein 6"/>
    <property type="match status" value="1"/>
</dbReference>
<dbReference type="PROSITE" id="PS50068">
    <property type="entry name" value="LDLRA_2"/>
    <property type="match status" value="9"/>
</dbReference>
<evidence type="ECO:0000256" key="18">
    <source>
        <dbReference type="SAM" id="SignalP"/>
    </source>
</evidence>
<evidence type="ECO:0000256" key="1">
    <source>
        <dbReference type="ARBA" id="ARBA00004251"/>
    </source>
</evidence>
<evidence type="ECO:0000256" key="16">
    <source>
        <dbReference type="PROSITE-ProRule" id="PRU00461"/>
    </source>
</evidence>
<name>A0A8S3XAV8_PARAO</name>
<evidence type="ECO:0000256" key="3">
    <source>
        <dbReference type="ARBA" id="ARBA00022536"/>
    </source>
</evidence>
<feature type="disulfide bond" evidence="14">
    <location>
        <begin position="1151"/>
        <end position="1166"/>
    </location>
</feature>
<feature type="repeat" description="LDL-receptor class B" evidence="16">
    <location>
        <begin position="458"/>
        <end position="501"/>
    </location>
</feature>
<feature type="repeat" description="LDL-receptor class B" evidence="16">
    <location>
        <begin position="1446"/>
        <end position="1494"/>
    </location>
</feature>
<dbReference type="PROSITE" id="PS01186">
    <property type="entry name" value="EGF_2"/>
    <property type="match status" value="1"/>
</dbReference>
<feature type="chain" id="PRO_5035884160" evidence="18">
    <location>
        <begin position="22"/>
        <end position="1884"/>
    </location>
</feature>
<keyword evidence="10" id="KW-0472">Membrane</keyword>
<dbReference type="FunFam" id="4.10.400.10:FF:000045">
    <property type="entry name" value="Low-density lipoprotein receptor-related protein 2"/>
    <property type="match status" value="1"/>
</dbReference>
<evidence type="ECO:0000256" key="8">
    <source>
        <dbReference type="ARBA" id="ARBA00022837"/>
    </source>
</evidence>
<dbReference type="InterPro" id="IPR000152">
    <property type="entry name" value="EGF-type_Asp/Asn_hydroxyl_site"/>
</dbReference>
<feature type="disulfide bond" evidence="14">
    <location>
        <begin position="944"/>
        <end position="962"/>
    </location>
</feature>
<evidence type="ECO:0000256" key="4">
    <source>
        <dbReference type="ARBA" id="ARBA00022583"/>
    </source>
</evidence>
<feature type="disulfide bond" evidence="14">
    <location>
        <begin position="1132"/>
        <end position="1144"/>
    </location>
</feature>
<dbReference type="PROSITE" id="PS01187">
    <property type="entry name" value="EGF_CA"/>
    <property type="match status" value="1"/>
</dbReference>
<proteinExistence type="predicted"/>
<dbReference type="InterPro" id="IPR002172">
    <property type="entry name" value="LDrepeatLR_classA_rpt"/>
</dbReference>
<dbReference type="InterPro" id="IPR051221">
    <property type="entry name" value="LDLR-related"/>
</dbReference>
<dbReference type="PROSITE" id="PS50287">
    <property type="entry name" value="SRCR_2"/>
    <property type="match status" value="1"/>
</dbReference>
<dbReference type="FunFam" id="2.120.10.30:FF:000132">
    <property type="entry name" value="Uncharacterized protein"/>
    <property type="match status" value="1"/>
</dbReference>
<feature type="disulfide bond" evidence="14">
    <location>
        <begin position="1084"/>
        <end position="1099"/>
    </location>
</feature>
<dbReference type="GO" id="GO:0006897">
    <property type="term" value="P:endocytosis"/>
    <property type="evidence" value="ECO:0007669"/>
    <property type="project" value="UniProtKB-KW"/>
</dbReference>
<keyword evidence="8" id="KW-0106">Calcium</keyword>
<evidence type="ECO:0000256" key="2">
    <source>
        <dbReference type="ARBA" id="ARBA00022475"/>
    </source>
</evidence>
<dbReference type="InterPro" id="IPR023415">
    <property type="entry name" value="LDLR_class-A_CS"/>
</dbReference>
<keyword evidence="11 14" id="KW-1015">Disulfide bond</keyword>
<feature type="compositionally biased region" description="Basic residues" evidence="17">
    <location>
        <begin position="1112"/>
        <end position="1123"/>
    </location>
</feature>
<dbReference type="SMART" id="SM00135">
    <property type="entry name" value="LY"/>
    <property type="match status" value="15"/>
</dbReference>
<feature type="disulfide bond" evidence="14">
    <location>
        <begin position="937"/>
        <end position="949"/>
    </location>
</feature>
<feature type="repeat" description="LDL-receptor class B" evidence="16">
    <location>
        <begin position="1403"/>
        <end position="1445"/>
    </location>
</feature>
<dbReference type="InterPro" id="IPR018097">
    <property type="entry name" value="EGF_Ca-bd_CS"/>
</dbReference>
<feature type="repeat" description="LDL-receptor class B" evidence="16">
    <location>
        <begin position="1357"/>
        <end position="1402"/>
    </location>
</feature>
<dbReference type="OrthoDB" id="9990982at2759"/>